<dbReference type="InterPro" id="IPR006153">
    <property type="entry name" value="Cation/H_exchanger_TM"/>
</dbReference>
<feature type="transmembrane region" description="Helical" evidence="6">
    <location>
        <begin position="457"/>
        <end position="480"/>
    </location>
</feature>
<feature type="transmembrane region" description="Helical" evidence="6">
    <location>
        <begin position="351"/>
        <end position="373"/>
    </location>
</feature>
<evidence type="ECO:0000313" key="9">
    <source>
        <dbReference type="Proteomes" id="UP001445335"/>
    </source>
</evidence>
<dbReference type="GO" id="GO:0016020">
    <property type="term" value="C:membrane"/>
    <property type="evidence" value="ECO:0007669"/>
    <property type="project" value="UniProtKB-SubCell"/>
</dbReference>
<dbReference type="Gene3D" id="1.20.1530.20">
    <property type="match status" value="1"/>
</dbReference>
<evidence type="ECO:0000256" key="6">
    <source>
        <dbReference type="SAM" id="Phobius"/>
    </source>
</evidence>
<feature type="transmembrane region" description="Helical" evidence="6">
    <location>
        <begin position="379"/>
        <end position="401"/>
    </location>
</feature>
<comment type="subcellular location">
    <subcellularLocation>
        <location evidence="1">Membrane</location>
        <topology evidence="1">Multi-pass membrane protein</topology>
    </subcellularLocation>
</comment>
<organism evidence="8 9">
    <name type="scientific">Elliptochloris bilobata</name>
    <dbReference type="NCBI Taxonomy" id="381761"/>
    <lineage>
        <taxon>Eukaryota</taxon>
        <taxon>Viridiplantae</taxon>
        <taxon>Chlorophyta</taxon>
        <taxon>core chlorophytes</taxon>
        <taxon>Trebouxiophyceae</taxon>
        <taxon>Trebouxiophyceae incertae sedis</taxon>
        <taxon>Elliptochloris clade</taxon>
        <taxon>Elliptochloris</taxon>
    </lineage>
</organism>
<sequence length="718" mass="75291">MLEKHSNSRGAAIGLAKMGPGDALAWIVQDVRMKPKEIYEAVSNGLLVLCFYAALYLAVGRPFLPPSGSAWAICMIWVVSGTCGYLVDKLHFPSALGMILSGMMLRNVGAGLAISGLQAAWSSKIRAAALAIIFLRSGLEIDLQIFKKVGGSAVRLLFIPGIVEAFFDGGIAIPIFGMPPAFAFALGFILKAVGPALVIQAMFEVQQRRLGVAKAIPATVVAAASFDDAIAITGYTLCINLAVRGSANPAWSVAHGPLSIVLGVVAGMVAALIASATRLWATGARRSLVMVFMALAMKFFFDSYGFSSAGAVAALVQGLVVKELWRRGIPRPLAQESGPQVARVVERQLRWFWRFVTMPVLFGLVGATVNFAVLDRTVIAKACIIIVAGLAVRMPTTFAVMSGGFTFKEKLFFAFAWSPKATVQAALAASPMDAVRAAYPGPPTAESRQYTQFAEDVLVTAVFCIVICSAIGTLLIRWFAPVLLEQAGDEDDPSVAFVHGPDSAAGRPSAGTDTSEVELGGMGAPAGAAEFLPSQQPSPRVAATAAAAAAAAAGSKGAGAAAGGTPRAGGQQAAGHDEFMRGAQLGIYVDSVDEAAQEVERQAKAAGSGDLGTENLLRSVRELRRKLEDAAAAEGPAEVESADDFRRRGRERSSALRDASRFWRAEREAHLGRARGCCLPALPSGPDGERSGGCEAVSAAKWSSERTALFGAEVCRRL</sequence>
<feature type="region of interest" description="Disordered" evidence="5">
    <location>
        <begin position="494"/>
        <end position="537"/>
    </location>
</feature>
<keyword evidence="4 6" id="KW-0472">Membrane</keyword>
<evidence type="ECO:0000256" key="4">
    <source>
        <dbReference type="ARBA" id="ARBA00023136"/>
    </source>
</evidence>
<dbReference type="PANTHER" id="PTHR31102">
    <property type="match status" value="1"/>
</dbReference>
<dbReference type="InterPro" id="IPR038770">
    <property type="entry name" value="Na+/solute_symporter_sf"/>
</dbReference>
<feature type="transmembrane region" description="Helical" evidence="6">
    <location>
        <begin position="257"/>
        <end position="276"/>
    </location>
</feature>
<feature type="transmembrane region" description="Helical" evidence="6">
    <location>
        <begin position="182"/>
        <end position="203"/>
    </location>
</feature>
<evidence type="ECO:0000313" key="8">
    <source>
        <dbReference type="EMBL" id="KAK9826728.1"/>
    </source>
</evidence>
<proteinExistence type="predicted"/>
<reference evidence="8 9" key="1">
    <citation type="journal article" date="2024" name="Nat. Commun.">
        <title>Phylogenomics reveals the evolutionary origins of lichenization in chlorophyte algae.</title>
        <authorList>
            <person name="Puginier C."/>
            <person name="Libourel C."/>
            <person name="Otte J."/>
            <person name="Skaloud P."/>
            <person name="Haon M."/>
            <person name="Grisel S."/>
            <person name="Petersen M."/>
            <person name="Berrin J.G."/>
            <person name="Delaux P.M."/>
            <person name="Dal Grande F."/>
            <person name="Keller J."/>
        </authorList>
    </citation>
    <scope>NUCLEOTIDE SEQUENCE [LARGE SCALE GENOMIC DNA]</scope>
    <source>
        <strain evidence="8 9">SAG 245.80</strain>
    </source>
</reference>
<evidence type="ECO:0000256" key="3">
    <source>
        <dbReference type="ARBA" id="ARBA00022989"/>
    </source>
</evidence>
<feature type="transmembrane region" description="Helical" evidence="6">
    <location>
        <begin position="38"/>
        <end position="58"/>
    </location>
</feature>
<dbReference type="GO" id="GO:1902600">
    <property type="term" value="P:proton transmembrane transport"/>
    <property type="evidence" value="ECO:0007669"/>
    <property type="project" value="InterPro"/>
</dbReference>
<dbReference type="Pfam" id="PF00999">
    <property type="entry name" value="Na_H_Exchanger"/>
    <property type="match status" value="1"/>
</dbReference>
<feature type="domain" description="Cation/H+ exchanger transmembrane" evidence="7">
    <location>
        <begin position="82"/>
        <end position="475"/>
    </location>
</feature>
<gene>
    <name evidence="8" type="ORF">WJX81_002380</name>
</gene>
<dbReference type="Proteomes" id="UP001445335">
    <property type="component" value="Unassembled WGS sequence"/>
</dbReference>
<dbReference type="PANTHER" id="PTHR31102:SF1">
    <property type="entry name" value="CATION_H+ EXCHANGER DOMAIN-CONTAINING PROTEIN"/>
    <property type="match status" value="1"/>
</dbReference>
<dbReference type="InterPro" id="IPR051843">
    <property type="entry name" value="CPA1_transporter"/>
</dbReference>
<feature type="region of interest" description="Disordered" evidence="5">
    <location>
        <begin position="629"/>
        <end position="651"/>
    </location>
</feature>
<evidence type="ECO:0000256" key="2">
    <source>
        <dbReference type="ARBA" id="ARBA00022692"/>
    </source>
</evidence>
<feature type="transmembrane region" description="Helical" evidence="6">
    <location>
        <begin position="307"/>
        <end position="325"/>
    </location>
</feature>
<keyword evidence="9" id="KW-1185">Reference proteome</keyword>
<name>A0AAW1QYV3_9CHLO</name>
<accession>A0AAW1QYV3</accession>
<dbReference type="EMBL" id="JALJOU010000063">
    <property type="protein sequence ID" value="KAK9826728.1"/>
    <property type="molecule type" value="Genomic_DNA"/>
</dbReference>
<comment type="caution">
    <text evidence="8">The sequence shown here is derived from an EMBL/GenBank/DDBJ whole genome shotgun (WGS) entry which is preliminary data.</text>
</comment>
<dbReference type="GO" id="GO:0015297">
    <property type="term" value="F:antiporter activity"/>
    <property type="evidence" value="ECO:0007669"/>
    <property type="project" value="InterPro"/>
</dbReference>
<feature type="transmembrane region" description="Helical" evidence="6">
    <location>
        <begin position="153"/>
        <end position="176"/>
    </location>
</feature>
<evidence type="ECO:0000256" key="1">
    <source>
        <dbReference type="ARBA" id="ARBA00004141"/>
    </source>
</evidence>
<evidence type="ECO:0000256" key="5">
    <source>
        <dbReference type="SAM" id="MobiDB-lite"/>
    </source>
</evidence>
<protein>
    <recommendedName>
        <fullName evidence="7">Cation/H+ exchanger transmembrane domain-containing protein</fullName>
    </recommendedName>
</protein>
<evidence type="ECO:0000259" key="7">
    <source>
        <dbReference type="Pfam" id="PF00999"/>
    </source>
</evidence>
<dbReference type="AlphaFoldDB" id="A0AAW1QYV3"/>
<keyword evidence="2 6" id="KW-0812">Transmembrane</keyword>
<feature type="transmembrane region" description="Helical" evidence="6">
    <location>
        <begin position="70"/>
        <end position="87"/>
    </location>
</feature>
<keyword evidence="3 6" id="KW-1133">Transmembrane helix</keyword>